<keyword evidence="2" id="KW-0805">Transcription regulation</keyword>
<dbReference type="AlphaFoldDB" id="A0A6S7BIV9"/>
<dbReference type="Pfam" id="PF00126">
    <property type="entry name" value="HTH_1"/>
    <property type="match status" value="1"/>
</dbReference>
<dbReference type="PANTHER" id="PTHR30537">
    <property type="entry name" value="HTH-TYPE TRANSCRIPTIONAL REGULATOR"/>
    <property type="match status" value="1"/>
</dbReference>
<dbReference type="InterPro" id="IPR005119">
    <property type="entry name" value="LysR_subst-bd"/>
</dbReference>
<feature type="domain" description="HTH lysR-type" evidence="5">
    <location>
        <begin position="6"/>
        <end position="63"/>
    </location>
</feature>
<proteinExistence type="inferred from homology"/>
<dbReference type="CDD" id="cd08422">
    <property type="entry name" value="PBP2_CrgA_like"/>
    <property type="match status" value="1"/>
</dbReference>
<evidence type="ECO:0000256" key="2">
    <source>
        <dbReference type="ARBA" id="ARBA00023015"/>
    </source>
</evidence>
<dbReference type="InterPro" id="IPR036388">
    <property type="entry name" value="WH-like_DNA-bd_sf"/>
</dbReference>
<evidence type="ECO:0000256" key="4">
    <source>
        <dbReference type="ARBA" id="ARBA00023163"/>
    </source>
</evidence>
<organism evidence="6 7">
    <name type="scientific">Achromobacter deleyi</name>
    <dbReference type="NCBI Taxonomy" id="1353891"/>
    <lineage>
        <taxon>Bacteria</taxon>
        <taxon>Pseudomonadati</taxon>
        <taxon>Pseudomonadota</taxon>
        <taxon>Betaproteobacteria</taxon>
        <taxon>Burkholderiales</taxon>
        <taxon>Alcaligenaceae</taxon>
        <taxon>Achromobacter</taxon>
    </lineage>
</organism>
<dbReference type="PROSITE" id="PS50931">
    <property type="entry name" value="HTH_LYSR"/>
    <property type="match status" value="1"/>
</dbReference>
<dbReference type="Pfam" id="PF03466">
    <property type="entry name" value="LysR_substrate"/>
    <property type="match status" value="1"/>
</dbReference>
<dbReference type="SUPFAM" id="SSF53850">
    <property type="entry name" value="Periplasmic binding protein-like II"/>
    <property type="match status" value="1"/>
</dbReference>
<dbReference type="GO" id="GO:0006351">
    <property type="term" value="P:DNA-templated transcription"/>
    <property type="evidence" value="ECO:0007669"/>
    <property type="project" value="TreeGrafter"/>
</dbReference>
<evidence type="ECO:0000256" key="1">
    <source>
        <dbReference type="ARBA" id="ARBA00009437"/>
    </source>
</evidence>
<dbReference type="RefSeq" id="WP_175195019.1">
    <property type="nucleotide sequence ID" value="NZ_CADIJO010000023.1"/>
</dbReference>
<dbReference type="Gene3D" id="1.10.10.10">
    <property type="entry name" value="Winged helix-like DNA-binding domain superfamily/Winged helix DNA-binding domain"/>
    <property type="match status" value="1"/>
</dbReference>
<evidence type="ECO:0000313" key="6">
    <source>
        <dbReference type="EMBL" id="CAB3732986.1"/>
    </source>
</evidence>
<evidence type="ECO:0000259" key="5">
    <source>
        <dbReference type="PROSITE" id="PS50931"/>
    </source>
</evidence>
<dbReference type="FunFam" id="1.10.10.10:FF:000001">
    <property type="entry name" value="LysR family transcriptional regulator"/>
    <property type="match status" value="1"/>
</dbReference>
<dbReference type="EMBL" id="CADIJO010000023">
    <property type="protein sequence ID" value="CAB3732986.1"/>
    <property type="molecule type" value="Genomic_DNA"/>
</dbReference>
<dbReference type="GO" id="GO:0043565">
    <property type="term" value="F:sequence-specific DNA binding"/>
    <property type="evidence" value="ECO:0007669"/>
    <property type="project" value="TreeGrafter"/>
</dbReference>
<dbReference type="Gene3D" id="3.40.190.290">
    <property type="match status" value="1"/>
</dbReference>
<dbReference type="Proteomes" id="UP000494111">
    <property type="component" value="Unassembled WGS sequence"/>
</dbReference>
<gene>
    <name evidence="6" type="primary">dmlR_25</name>
    <name evidence="6" type="ORF">LMG3458_05016</name>
</gene>
<protein>
    <submittedName>
        <fullName evidence="6">HTH-type transcriptional regulator DmlR</fullName>
    </submittedName>
</protein>
<dbReference type="InterPro" id="IPR000847">
    <property type="entry name" value="LysR_HTH_N"/>
</dbReference>
<evidence type="ECO:0000256" key="3">
    <source>
        <dbReference type="ARBA" id="ARBA00023125"/>
    </source>
</evidence>
<dbReference type="InterPro" id="IPR036390">
    <property type="entry name" value="WH_DNA-bd_sf"/>
</dbReference>
<evidence type="ECO:0000313" key="7">
    <source>
        <dbReference type="Proteomes" id="UP000494111"/>
    </source>
</evidence>
<dbReference type="PANTHER" id="PTHR30537:SF5">
    <property type="entry name" value="HTH-TYPE TRANSCRIPTIONAL ACTIVATOR TTDR-RELATED"/>
    <property type="match status" value="1"/>
</dbReference>
<keyword evidence="4" id="KW-0804">Transcription</keyword>
<dbReference type="InterPro" id="IPR058163">
    <property type="entry name" value="LysR-type_TF_proteobact-type"/>
</dbReference>
<keyword evidence="3" id="KW-0238">DNA-binding</keyword>
<comment type="similarity">
    <text evidence="1">Belongs to the LysR transcriptional regulatory family.</text>
</comment>
<name>A0A6S7BIV9_9BURK</name>
<reference evidence="6 7" key="1">
    <citation type="submission" date="2020-04" db="EMBL/GenBank/DDBJ databases">
        <authorList>
            <person name="De Canck E."/>
        </authorList>
    </citation>
    <scope>NUCLEOTIDE SEQUENCE [LARGE SCALE GENOMIC DNA]</scope>
    <source>
        <strain evidence="6 7">LMG 3458</strain>
    </source>
</reference>
<accession>A0A6S7BIV9</accession>
<dbReference type="SUPFAM" id="SSF46785">
    <property type="entry name" value="Winged helix' DNA-binding domain"/>
    <property type="match status" value="1"/>
</dbReference>
<dbReference type="GO" id="GO:0003700">
    <property type="term" value="F:DNA-binding transcription factor activity"/>
    <property type="evidence" value="ECO:0007669"/>
    <property type="project" value="InterPro"/>
</dbReference>
<sequence>MSRDIDRLRDMAFFAAVAREGSFTKASQALGVPTSTLSRRITEFEADIKIKLFNRSTRRVTLTETGARYLQQIDDIVQQAKTVNDELNSEISDPSGVLRVSMSNDFATYFADAHFAEFHAAYPQISFDIFLTSLLPDLMTQRHDVSILTGDPPTASRLVARRVGLVRRHLYATKAYLAAHGTPLAPAQLEHHQCLFTSETEAGAGWTLHNGDDAVAVRPTPLLVTNSQSLIRQLIRQDMGIGQLSRTQASALLQAGQIVRVLPDWQLDPIPLYVMTASRLVPARVRVFVDFLVQKFERLA</sequence>